<dbReference type="Pfam" id="PF13649">
    <property type="entry name" value="Methyltransf_25"/>
    <property type="match status" value="1"/>
</dbReference>
<evidence type="ECO:0000256" key="2">
    <source>
        <dbReference type="ARBA" id="ARBA00022679"/>
    </source>
</evidence>
<dbReference type="CDD" id="cd02440">
    <property type="entry name" value="AdoMet_MTases"/>
    <property type="match status" value="1"/>
</dbReference>
<name>A0A1Y1RZ50_9SPIO</name>
<dbReference type="GO" id="GO:0032259">
    <property type="term" value="P:methylation"/>
    <property type="evidence" value="ECO:0007669"/>
    <property type="project" value="UniProtKB-KW"/>
</dbReference>
<evidence type="ECO:0000256" key="1">
    <source>
        <dbReference type="ARBA" id="ARBA00022603"/>
    </source>
</evidence>
<sequence length="247" mass="27498">MDFYTSLSEYYDLLFPPSREQKEWALDCAGTGPVLDAGCGTGELLLHIVRKGIPGSGFDADDEMVRKAKEKAAGTEGVVDFRKAGLREAAELYTPSSFSALLCMGNTIAHVQDPQELNRVISGFASLLAEGGRLAIQLLNYDRILAERPEELPPLRTETDDLKLSFFRRYRYEREHILFTGTLRVEFNRNPAKSLEKSFETSLLPVGRETVTAAFLKAGLKNISVWEDYGSTPASEESAVYLFTGKR</sequence>
<evidence type="ECO:0000313" key="4">
    <source>
        <dbReference type="EMBL" id="ORC35920.1"/>
    </source>
</evidence>
<dbReference type="Gene3D" id="3.40.50.150">
    <property type="entry name" value="Vaccinia Virus protein VP39"/>
    <property type="match status" value="1"/>
</dbReference>
<dbReference type="EMBL" id="MWQY01000007">
    <property type="protein sequence ID" value="ORC35920.1"/>
    <property type="molecule type" value="Genomic_DNA"/>
</dbReference>
<dbReference type="STRING" id="1963862.B4O97_07570"/>
<gene>
    <name evidence="4" type="ORF">B4O97_07570</name>
</gene>
<protein>
    <recommendedName>
        <fullName evidence="3">Methyltransferase domain-containing protein</fullName>
    </recommendedName>
</protein>
<keyword evidence="1" id="KW-0489">Methyltransferase</keyword>
<evidence type="ECO:0000259" key="3">
    <source>
        <dbReference type="Pfam" id="PF13649"/>
    </source>
</evidence>
<dbReference type="RefSeq" id="WP_083049718.1">
    <property type="nucleotide sequence ID" value="NZ_MWQY01000007.1"/>
</dbReference>
<dbReference type="OrthoDB" id="9791837at2"/>
<keyword evidence="2" id="KW-0808">Transferase</keyword>
<proteinExistence type="predicted"/>
<feature type="domain" description="Methyltransferase" evidence="3">
    <location>
        <begin position="34"/>
        <end position="132"/>
    </location>
</feature>
<reference evidence="4 5" key="1">
    <citation type="submission" date="2017-03" db="EMBL/GenBank/DDBJ databases">
        <title>Draft Genome sequence of Marispirochaeta sp. strain JC444.</title>
        <authorList>
            <person name="Shivani Y."/>
            <person name="Subhash Y."/>
            <person name="Sasikala C."/>
            <person name="Ramana C."/>
        </authorList>
    </citation>
    <scope>NUCLEOTIDE SEQUENCE [LARGE SCALE GENOMIC DNA]</scope>
    <source>
        <strain evidence="4 5">JC444</strain>
    </source>
</reference>
<dbReference type="InterPro" id="IPR041698">
    <property type="entry name" value="Methyltransf_25"/>
</dbReference>
<accession>A0A1Y1RZ50</accession>
<evidence type="ECO:0000313" key="5">
    <source>
        <dbReference type="Proteomes" id="UP000192343"/>
    </source>
</evidence>
<dbReference type="SUPFAM" id="SSF53335">
    <property type="entry name" value="S-adenosyl-L-methionine-dependent methyltransferases"/>
    <property type="match status" value="1"/>
</dbReference>
<dbReference type="PANTHER" id="PTHR43861:SF1">
    <property type="entry name" value="TRANS-ACONITATE 2-METHYLTRANSFERASE"/>
    <property type="match status" value="1"/>
</dbReference>
<organism evidence="4 5">
    <name type="scientific">Marispirochaeta aestuarii</name>
    <dbReference type="NCBI Taxonomy" id="1963862"/>
    <lineage>
        <taxon>Bacteria</taxon>
        <taxon>Pseudomonadati</taxon>
        <taxon>Spirochaetota</taxon>
        <taxon>Spirochaetia</taxon>
        <taxon>Spirochaetales</taxon>
        <taxon>Spirochaetaceae</taxon>
        <taxon>Marispirochaeta</taxon>
    </lineage>
</organism>
<dbReference type="Proteomes" id="UP000192343">
    <property type="component" value="Unassembled WGS sequence"/>
</dbReference>
<dbReference type="PANTHER" id="PTHR43861">
    <property type="entry name" value="TRANS-ACONITATE 2-METHYLTRANSFERASE-RELATED"/>
    <property type="match status" value="1"/>
</dbReference>
<dbReference type="InterPro" id="IPR029063">
    <property type="entry name" value="SAM-dependent_MTases_sf"/>
</dbReference>
<dbReference type="AlphaFoldDB" id="A0A1Y1RZ50"/>
<comment type="caution">
    <text evidence="4">The sequence shown here is derived from an EMBL/GenBank/DDBJ whole genome shotgun (WGS) entry which is preliminary data.</text>
</comment>
<dbReference type="GO" id="GO:0008168">
    <property type="term" value="F:methyltransferase activity"/>
    <property type="evidence" value="ECO:0007669"/>
    <property type="project" value="UniProtKB-KW"/>
</dbReference>
<keyword evidence="5" id="KW-1185">Reference proteome</keyword>